<dbReference type="EMBL" id="DS022300">
    <property type="protein sequence ID" value="OAJ36900.1"/>
    <property type="molecule type" value="Genomic_DNA"/>
</dbReference>
<gene>
    <name evidence="2" type="ORF">BDEG_21007</name>
</gene>
<keyword evidence="1" id="KW-0472">Membrane</keyword>
<evidence type="ECO:0000256" key="1">
    <source>
        <dbReference type="SAM" id="Phobius"/>
    </source>
</evidence>
<feature type="transmembrane region" description="Helical" evidence="1">
    <location>
        <begin position="39"/>
        <end position="63"/>
    </location>
</feature>
<accession>A0A177WBC6</accession>
<dbReference type="VEuPathDB" id="FungiDB:BDEG_21007"/>
<feature type="transmembrane region" description="Helical" evidence="1">
    <location>
        <begin position="105"/>
        <end position="124"/>
    </location>
</feature>
<evidence type="ECO:0000313" key="2">
    <source>
        <dbReference type="EMBL" id="OAJ36900.1"/>
    </source>
</evidence>
<reference evidence="2 3" key="2">
    <citation type="submission" date="2016-05" db="EMBL/GenBank/DDBJ databases">
        <title>Lineage-specific infection strategies underlie the spectrum of fungal disease in amphibians.</title>
        <authorList>
            <person name="Cuomo C.A."/>
            <person name="Farrer R.A."/>
            <person name="James T."/>
            <person name="Longcore J."/>
            <person name="Birren B."/>
        </authorList>
    </citation>
    <scope>NUCLEOTIDE SEQUENCE [LARGE SCALE GENOMIC DNA]</scope>
    <source>
        <strain evidence="2 3">JEL423</strain>
    </source>
</reference>
<feature type="transmembrane region" description="Helical" evidence="1">
    <location>
        <begin position="265"/>
        <end position="291"/>
    </location>
</feature>
<protein>
    <submittedName>
        <fullName evidence="2">Uncharacterized protein</fullName>
    </submittedName>
</protein>
<feature type="transmembrane region" description="Helical" evidence="1">
    <location>
        <begin position="348"/>
        <end position="371"/>
    </location>
</feature>
<feature type="transmembrane region" description="Helical" evidence="1">
    <location>
        <begin position="321"/>
        <end position="341"/>
    </location>
</feature>
<proteinExistence type="predicted"/>
<feature type="transmembrane region" description="Helical" evidence="1">
    <location>
        <begin position="383"/>
        <end position="402"/>
    </location>
</feature>
<feature type="transmembrane region" description="Helical" evidence="1">
    <location>
        <begin position="75"/>
        <end position="99"/>
    </location>
</feature>
<evidence type="ECO:0000313" key="3">
    <source>
        <dbReference type="Proteomes" id="UP000077115"/>
    </source>
</evidence>
<organism evidence="2 3">
    <name type="scientific">Batrachochytrium dendrobatidis (strain JEL423)</name>
    <dbReference type="NCBI Taxonomy" id="403673"/>
    <lineage>
        <taxon>Eukaryota</taxon>
        <taxon>Fungi</taxon>
        <taxon>Fungi incertae sedis</taxon>
        <taxon>Chytridiomycota</taxon>
        <taxon>Chytridiomycota incertae sedis</taxon>
        <taxon>Chytridiomycetes</taxon>
        <taxon>Rhizophydiales</taxon>
        <taxon>Rhizophydiales incertae sedis</taxon>
        <taxon>Batrachochytrium</taxon>
    </lineage>
</organism>
<keyword evidence="1" id="KW-0812">Transmembrane</keyword>
<dbReference type="AlphaFoldDB" id="A0A177WBC6"/>
<name>A0A177WBC6_BATDL</name>
<keyword evidence="1" id="KW-1133">Transmembrane helix</keyword>
<reference evidence="2 3" key="1">
    <citation type="submission" date="2006-10" db="EMBL/GenBank/DDBJ databases">
        <title>The Genome Sequence of Batrachochytrium dendrobatidis JEL423.</title>
        <authorList>
            <consortium name="The Broad Institute Genome Sequencing Platform"/>
            <person name="Birren B."/>
            <person name="Lander E."/>
            <person name="Galagan J."/>
            <person name="Cuomo C."/>
            <person name="Devon K."/>
            <person name="Jaffe D."/>
            <person name="Butler J."/>
            <person name="Alvarez P."/>
            <person name="Gnerre S."/>
            <person name="Grabherr M."/>
            <person name="Kleber M."/>
            <person name="Mauceli E."/>
            <person name="Brockman W."/>
            <person name="Young S."/>
            <person name="LaButti K."/>
            <person name="Sykes S."/>
            <person name="DeCaprio D."/>
            <person name="Crawford M."/>
            <person name="Koehrsen M."/>
            <person name="Engels R."/>
            <person name="Montgomery P."/>
            <person name="Pearson M."/>
            <person name="Howarth C."/>
            <person name="Larson L."/>
            <person name="White J."/>
            <person name="O'Leary S."/>
            <person name="Kodira C."/>
            <person name="Zeng Q."/>
            <person name="Yandava C."/>
            <person name="Alvarado L."/>
            <person name="Longcore J."/>
            <person name="James T."/>
        </authorList>
    </citation>
    <scope>NUCLEOTIDE SEQUENCE [LARGE SCALE GENOMIC DNA]</scope>
    <source>
        <strain evidence="2 3">JEL423</strain>
    </source>
</reference>
<sequence>MEDTNYQEFPLFFHHSTKLVTTAESSKKKKEFNWAKGMIILQCMQASSSCIFGAVVVYTIMIFAKATYGTINRDIMLLITYTCIFVVAHIMVAGVSLYAYKSLNIVVVFMIPFVNFLILAYQGANLNQIAQLRSCSKSWIDLASTATNATQSSIQIYQSYAFRFCFVPDMVVSTGNTFYYIDNAGVNVTLPFLENTRDSALYMDKYIGYADSAQDAMLGKIFLSVFLLIATMWFSIKTKSMLQWTHFHMYGASIRKRLMLIKYQSFQACAAVKMTVMVAFFPQVGIILYAVSKADRIAKEFPVGIQDTPWTSSRYIIPESITLLLFTLATVSCNALHFFGLNKQRKSAISYLICILIINVLTSIFGSTYWYFDTIFSQEYPRVVIHVAIIALCDLISAILLISSRSELETWFSQQGGFQLDLNSTMDNAYVTGYQY</sequence>
<feature type="transmembrane region" description="Helical" evidence="1">
    <location>
        <begin position="217"/>
        <end position="236"/>
    </location>
</feature>
<dbReference type="Proteomes" id="UP000077115">
    <property type="component" value="Unassembled WGS sequence"/>
</dbReference>